<dbReference type="Proteomes" id="UP000599578">
    <property type="component" value="Unassembled WGS sequence"/>
</dbReference>
<dbReference type="InterPro" id="IPR011919">
    <property type="entry name" value="Cell_div_ZipA"/>
</dbReference>
<evidence type="ECO:0000259" key="11">
    <source>
        <dbReference type="SMART" id="SM00771"/>
    </source>
</evidence>
<dbReference type="HAMAP" id="MF_00509">
    <property type="entry name" value="ZipA"/>
    <property type="match status" value="1"/>
</dbReference>
<evidence type="ECO:0000256" key="2">
    <source>
        <dbReference type="ARBA" id="ARBA00022519"/>
    </source>
</evidence>
<feature type="compositionally biased region" description="Low complexity" evidence="10">
    <location>
        <begin position="62"/>
        <end position="77"/>
    </location>
</feature>
<gene>
    <name evidence="8" type="primary">zipA</name>
    <name evidence="12" type="ORF">GCM10011348_32850</name>
</gene>
<comment type="caution">
    <text evidence="12">The sequence shown here is derived from an EMBL/GenBank/DDBJ whole genome shotgun (WGS) entry which is preliminary data.</text>
</comment>
<dbReference type="InterPro" id="IPR036765">
    <property type="entry name" value="ZipA_FtsZ-bd_C_sf"/>
</dbReference>
<dbReference type="GO" id="GO:0005886">
    <property type="term" value="C:plasma membrane"/>
    <property type="evidence" value="ECO:0007669"/>
    <property type="project" value="UniProtKB-SubCell"/>
</dbReference>
<keyword evidence="3 8" id="KW-0132">Cell division</keyword>
<sequence length="486" mass="52925">MDISLREWLVIGGVIVIALIIFDGWRRVRGGRDSLRMDIDRRFRDLPDEPEEQQSNPELPYGGARVAGDATDAALARDAAEPAPRRAPMRESRERIEPTFGSARDDAPREDFESPAFAPEAVPAARGEVDPSLNLGAQVDDFDDYEDDLGRPRRASAEPKVQARAQAAAEAPVKTAEPGQQPGAAETPRGPFARKPLEEVDPLFDEVPDDYSFHEPSVPHEPSQDETVQPKPAAVAPPPAAEPETPAFDLEKPVPMLMERARKPRGAVAPESVSAPQPETPKAPDAAAGQEAPARPRPVPAAQPAAAEKPQQDSLFNEAESATPSEPAAAADETFELPDPEHVLVITVVSSAPEGFPGAGLNRILTACDLRLGSMRIFHRHEDGSDSGPVQFSMANAVNPGTFDPATIDSMHTPGVSFFMSMEQPRDVMNAFECMLATAETLARHLNGDLLDENRSVLRPQTKEHYRQRIRDFEMHNRSRRSASRA</sequence>
<evidence type="ECO:0000256" key="6">
    <source>
        <dbReference type="ARBA" id="ARBA00023136"/>
    </source>
</evidence>
<comment type="subunit">
    <text evidence="8">Interacts with FtsZ via their C-terminal domains.</text>
</comment>
<reference evidence="12 13" key="1">
    <citation type="journal article" date="2014" name="Int. J. Syst. Evol. Microbiol.">
        <title>Complete genome sequence of Corynebacterium casei LMG S-19264T (=DSM 44701T), isolated from a smear-ripened cheese.</title>
        <authorList>
            <consortium name="US DOE Joint Genome Institute (JGI-PGF)"/>
            <person name="Walter F."/>
            <person name="Albersmeier A."/>
            <person name="Kalinowski J."/>
            <person name="Ruckert C."/>
        </authorList>
    </citation>
    <scope>NUCLEOTIDE SEQUENCE [LARGE SCALE GENOMIC DNA]</scope>
    <source>
        <strain evidence="12 13">CGMCC 1.7286</strain>
    </source>
</reference>
<keyword evidence="1 8" id="KW-1003">Cell membrane</keyword>
<dbReference type="NCBIfam" id="TIGR02205">
    <property type="entry name" value="septum_zipA"/>
    <property type="match status" value="1"/>
</dbReference>
<dbReference type="GO" id="GO:0043093">
    <property type="term" value="P:FtsZ-dependent cytokinesis"/>
    <property type="evidence" value="ECO:0007669"/>
    <property type="project" value="UniProtKB-UniRule"/>
</dbReference>
<dbReference type="PANTHER" id="PTHR38685">
    <property type="entry name" value="CELL DIVISION PROTEIN ZIPA"/>
    <property type="match status" value="1"/>
</dbReference>
<evidence type="ECO:0000313" key="12">
    <source>
        <dbReference type="EMBL" id="GGO85094.1"/>
    </source>
</evidence>
<feature type="compositionally biased region" description="Low complexity" evidence="10">
    <location>
        <begin position="283"/>
        <end position="293"/>
    </location>
</feature>
<dbReference type="SUPFAM" id="SSF64383">
    <property type="entry name" value="Cell-division protein ZipA, C-terminal domain"/>
    <property type="match status" value="1"/>
</dbReference>
<evidence type="ECO:0000256" key="10">
    <source>
        <dbReference type="SAM" id="MobiDB-lite"/>
    </source>
</evidence>
<accession>A0A918DVY7</accession>
<dbReference type="AlphaFoldDB" id="A0A918DVY7"/>
<feature type="compositionally biased region" description="Basic and acidic residues" evidence="10">
    <location>
        <begin position="78"/>
        <end position="112"/>
    </location>
</feature>
<dbReference type="Gene3D" id="3.30.1400.10">
    <property type="entry name" value="ZipA, C-terminal FtsZ-binding domain"/>
    <property type="match status" value="1"/>
</dbReference>
<name>A0A918DVY7_9GAMM</name>
<feature type="transmembrane region" description="Helical" evidence="8">
    <location>
        <begin position="6"/>
        <end position="25"/>
    </location>
</feature>
<feature type="compositionally biased region" description="Acidic residues" evidence="10">
    <location>
        <begin position="199"/>
        <end position="209"/>
    </location>
</feature>
<evidence type="ECO:0000256" key="3">
    <source>
        <dbReference type="ARBA" id="ARBA00022618"/>
    </source>
</evidence>
<feature type="region of interest" description="Disordered" evidence="10">
    <location>
        <begin position="44"/>
        <end position="330"/>
    </location>
</feature>
<dbReference type="RefSeq" id="WP_188861682.1">
    <property type="nucleotide sequence ID" value="NZ_BMLT01000008.1"/>
</dbReference>
<comment type="similarity">
    <text evidence="8 9">Belongs to the ZipA family.</text>
</comment>
<dbReference type="PANTHER" id="PTHR38685:SF1">
    <property type="entry name" value="CELL DIVISION PROTEIN ZIPA"/>
    <property type="match status" value="1"/>
</dbReference>
<dbReference type="InterPro" id="IPR007449">
    <property type="entry name" value="ZipA_FtsZ-bd_C"/>
</dbReference>
<evidence type="ECO:0000313" key="13">
    <source>
        <dbReference type="Proteomes" id="UP000599578"/>
    </source>
</evidence>
<comment type="function">
    <text evidence="8 9">Essential cell division protein that stabilizes the FtsZ protofilaments by cross-linking them and that serves as a cytoplasmic membrane anchor for the Z ring. Also required for the recruitment to the septal ring of downstream cell division proteins.</text>
</comment>
<dbReference type="EMBL" id="BMLT01000008">
    <property type="protein sequence ID" value="GGO85094.1"/>
    <property type="molecule type" value="Genomic_DNA"/>
</dbReference>
<dbReference type="Pfam" id="PF04354">
    <property type="entry name" value="ZipA_C"/>
    <property type="match status" value="1"/>
</dbReference>
<feature type="domain" description="ZipA C-terminal FtsZ-binding" evidence="11">
    <location>
        <begin position="340"/>
        <end position="470"/>
    </location>
</feature>
<evidence type="ECO:0000256" key="9">
    <source>
        <dbReference type="RuleBase" id="RU003612"/>
    </source>
</evidence>
<evidence type="ECO:0000256" key="5">
    <source>
        <dbReference type="ARBA" id="ARBA00022989"/>
    </source>
</evidence>
<dbReference type="GO" id="GO:0032153">
    <property type="term" value="C:cell division site"/>
    <property type="evidence" value="ECO:0007669"/>
    <property type="project" value="UniProtKB-UniRule"/>
</dbReference>
<evidence type="ECO:0000256" key="1">
    <source>
        <dbReference type="ARBA" id="ARBA00022475"/>
    </source>
</evidence>
<keyword evidence="5 8" id="KW-1133">Transmembrane helix</keyword>
<dbReference type="GO" id="GO:0000917">
    <property type="term" value="P:division septum assembly"/>
    <property type="evidence" value="ECO:0007669"/>
    <property type="project" value="TreeGrafter"/>
</dbReference>
<dbReference type="SMART" id="SM00771">
    <property type="entry name" value="ZipA_C"/>
    <property type="match status" value="1"/>
</dbReference>
<feature type="compositionally biased region" description="Low complexity" evidence="10">
    <location>
        <begin position="158"/>
        <end position="174"/>
    </location>
</feature>
<keyword evidence="13" id="KW-1185">Reference proteome</keyword>
<organism evidence="12 13">
    <name type="scientific">Marinobacterium nitratireducens</name>
    <dbReference type="NCBI Taxonomy" id="518897"/>
    <lineage>
        <taxon>Bacteria</taxon>
        <taxon>Pseudomonadati</taxon>
        <taxon>Pseudomonadota</taxon>
        <taxon>Gammaproteobacteria</taxon>
        <taxon>Oceanospirillales</taxon>
        <taxon>Oceanospirillaceae</taxon>
        <taxon>Marinobacterium</taxon>
    </lineage>
</organism>
<proteinExistence type="inferred from homology"/>
<feature type="compositionally biased region" description="Basic and acidic residues" evidence="10">
    <location>
        <begin position="148"/>
        <end position="157"/>
    </location>
</feature>
<keyword evidence="2 8" id="KW-0997">Cell inner membrane</keyword>
<keyword evidence="4 8" id="KW-0812">Transmembrane</keyword>
<keyword evidence="7 8" id="KW-0131">Cell cycle</keyword>
<evidence type="ECO:0000256" key="7">
    <source>
        <dbReference type="ARBA" id="ARBA00023306"/>
    </source>
</evidence>
<evidence type="ECO:0000256" key="8">
    <source>
        <dbReference type="HAMAP-Rule" id="MF_00509"/>
    </source>
</evidence>
<feature type="compositionally biased region" description="Low complexity" evidence="10">
    <location>
        <begin position="318"/>
        <end position="330"/>
    </location>
</feature>
<protein>
    <recommendedName>
        <fullName evidence="8 9">Cell division protein ZipA</fullName>
    </recommendedName>
</protein>
<keyword evidence="6 8" id="KW-0472">Membrane</keyword>
<comment type="subcellular location">
    <subcellularLocation>
        <location evidence="8">Cell inner membrane</location>
        <topology evidence="8">Single-pass type I membrane protein</topology>
    </subcellularLocation>
    <text evidence="8">Localizes to the Z ring in an FtsZ-dependent manner.</text>
</comment>
<evidence type="ECO:0000256" key="4">
    <source>
        <dbReference type="ARBA" id="ARBA00022692"/>
    </source>
</evidence>